<keyword evidence="1" id="KW-1133">Transmembrane helix</keyword>
<dbReference type="AlphaFoldDB" id="A0AAV4S4Z5"/>
<keyword evidence="1" id="KW-0812">Transmembrane</keyword>
<feature type="transmembrane region" description="Helical" evidence="1">
    <location>
        <begin position="73"/>
        <end position="92"/>
    </location>
</feature>
<name>A0AAV4S4Z5_9ARAC</name>
<sequence>MFRPSRMFRLTRETSSLTMSCCKITSDEWPHCWENDEINTRRATGVPGLPDIHGNLQFVTVVTLLKRMLLHSYSITVTVTITDLFCSMLAFVCDAVRTMNTASWTPRLLFQYHANSF</sequence>
<dbReference type="EMBL" id="BPLQ01007291">
    <property type="protein sequence ID" value="GIY29248.1"/>
    <property type="molecule type" value="Genomic_DNA"/>
</dbReference>
<gene>
    <name evidence="2" type="ORF">CDAR_195971</name>
</gene>
<keyword evidence="1" id="KW-0472">Membrane</keyword>
<evidence type="ECO:0000313" key="3">
    <source>
        <dbReference type="Proteomes" id="UP001054837"/>
    </source>
</evidence>
<organism evidence="2 3">
    <name type="scientific">Caerostris darwini</name>
    <dbReference type="NCBI Taxonomy" id="1538125"/>
    <lineage>
        <taxon>Eukaryota</taxon>
        <taxon>Metazoa</taxon>
        <taxon>Ecdysozoa</taxon>
        <taxon>Arthropoda</taxon>
        <taxon>Chelicerata</taxon>
        <taxon>Arachnida</taxon>
        <taxon>Araneae</taxon>
        <taxon>Araneomorphae</taxon>
        <taxon>Entelegynae</taxon>
        <taxon>Araneoidea</taxon>
        <taxon>Araneidae</taxon>
        <taxon>Caerostris</taxon>
    </lineage>
</organism>
<accession>A0AAV4S4Z5</accession>
<proteinExistence type="predicted"/>
<evidence type="ECO:0000313" key="2">
    <source>
        <dbReference type="EMBL" id="GIY29248.1"/>
    </source>
</evidence>
<keyword evidence="3" id="KW-1185">Reference proteome</keyword>
<protein>
    <submittedName>
        <fullName evidence="2">Uncharacterized protein</fullName>
    </submittedName>
</protein>
<comment type="caution">
    <text evidence="2">The sequence shown here is derived from an EMBL/GenBank/DDBJ whole genome shotgun (WGS) entry which is preliminary data.</text>
</comment>
<reference evidence="2 3" key="1">
    <citation type="submission" date="2021-06" db="EMBL/GenBank/DDBJ databases">
        <title>Caerostris darwini draft genome.</title>
        <authorList>
            <person name="Kono N."/>
            <person name="Arakawa K."/>
        </authorList>
    </citation>
    <scope>NUCLEOTIDE SEQUENCE [LARGE SCALE GENOMIC DNA]</scope>
</reference>
<dbReference type="Proteomes" id="UP001054837">
    <property type="component" value="Unassembled WGS sequence"/>
</dbReference>
<evidence type="ECO:0000256" key="1">
    <source>
        <dbReference type="SAM" id="Phobius"/>
    </source>
</evidence>